<keyword evidence="4 5" id="KW-0408">Iron</keyword>
<evidence type="ECO:0000256" key="3">
    <source>
        <dbReference type="ARBA" id="ARBA00023002"/>
    </source>
</evidence>
<proteinExistence type="inferred from homology"/>
<dbReference type="GO" id="GO:0016705">
    <property type="term" value="F:oxidoreductase activity, acting on paired donors, with incorporation or reduction of molecular oxygen"/>
    <property type="evidence" value="ECO:0007669"/>
    <property type="project" value="InterPro"/>
</dbReference>
<dbReference type="InterPro" id="IPR050364">
    <property type="entry name" value="Cytochrome_P450_fung"/>
</dbReference>
<dbReference type="Proteomes" id="UP000509510">
    <property type="component" value="Chromosome III"/>
</dbReference>
<dbReference type="KEGG" id="trg:TRUGW13939_06776"/>
<evidence type="ECO:0000313" key="7">
    <source>
        <dbReference type="Proteomes" id="UP000509510"/>
    </source>
</evidence>
<dbReference type="InterPro" id="IPR036396">
    <property type="entry name" value="Cyt_P450_sf"/>
</dbReference>
<dbReference type="EMBL" id="CP055900">
    <property type="protein sequence ID" value="QKX59639.1"/>
    <property type="molecule type" value="Genomic_DNA"/>
</dbReference>
<dbReference type="PRINTS" id="PR00463">
    <property type="entry name" value="EP450I"/>
</dbReference>
<dbReference type="PRINTS" id="PR00385">
    <property type="entry name" value="P450"/>
</dbReference>
<keyword evidence="7" id="KW-1185">Reference proteome</keyword>
<protein>
    <recommendedName>
        <fullName evidence="8">Cytochrome P450</fullName>
    </recommendedName>
</protein>
<dbReference type="InterPro" id="IPR001128">
    <property type="entry name" value="Cyt_P450"/>
</dbReference>
<dbReference type="RefSeq" id="XP_035345817.1">
    <property type="nucleotide sequence ID" value="XM_035489924.1"/>
</dbReference>
<dbReference type="SUPFAM" id="SSF48264">
    <property type="entry name" value="Cytochrome P450"/>
    <property type="match status" value="1"/>
</dbReference>
<name>A0A7H8QZT8_TALRU</name>
<dbReference type="Gene3D" id="1.10.630.10">
    <property type="entry name" value="Cytochrome P450"/>
    <property type="match status" value="1"/>
</dbReference>
<evidence type="ECO:0000256" key="1">
    <source>
        <dbReference type="ARBA" id="ARBA00010617"/>
    </source>
</evidence>
<evidence type="ECO:0000313" key="6">
    <source>
        <dbReference type="EMBL" id="QKX59639.1"/>
    </source>
</evidence>
<organism evidence="6 7">
    <name type="scientific">Talaromyces rugulosus</name>
    <name type="common">Penicillium rugulosum</name>
    <dbReference type="NCBI Taxonomy" id="121627"/>
    <lineage>
        <taxon>Eukaryota</taxon>
        <taxon>Fungi</taxon>
        <taxon>Dikarya</taxon>
        <taxon>Ascomycota</taxon>
        <taxon>Pezizomycotina</taxon>
        <taxon>Eurotiomycetes</taxon>
        <taxon>Eurotiomycetidae</taxon>
        <taxon>Eurotiales</taxon>
        <taxon>Trichocomaceae</taxon>
        <taxon>Talaromyces</taxon>
        <taxon>Talaromyces sect. Islandici</taxon>
    </lineage>
</organism>
<dbReference type="GO" id="GO:0005506">
    <property type="term" value="F:iron ion binding"/>
    <property type="evidence" value="ECO:0007669"/>
    <property type="project" value="InterPro"/>
</dbReference>
<keyword evidence="2 5" id="KW-0479">Metal-binding</keyword>
<dbReference type="Pfam" id="PF00067">
    <property type="entry name" value="p450"/>
    <property type="match status" value="1"/>
</dbReference>
<keyword evidence="5" id="KW-0349">Heme</keyword>
<evidence type="ECO:0000256" key="5">
    <source>
        <dbReference type="PIRSR" id="PIRSR602401-1"/>
    </source>
</evidence>
<dbReference type="OrthoDB" id="1103324at2759"/>
<reference evidence="7" key="1">
    <citation type="submission" date="2020-06" db="EMBL/GenBank/DDBJ databases">
        <title>A chromosome-scale genome assembly of Talaromyces rugulosus W13939.</title>
        <authorList>
            <person name="Wang B."/>
            <person name="Guo L."/>
            <person name="Ye K."/>
            <person name="Wang L."/>
        </authorList>
    </citation>
    <scope>NUCLEOTIDE SEQUENCE [LARGE SCALE GENOMIC DNA]</scope>
    <source>
        <strain evidence="7">W13939</strain>
    </source>
</reference>
<dbReference type="AlphaFoldDB" id="A0A7H8QZT8"/>
<dbReference type="PANTHER" id="PTHR46300:SF11">
    <property type="entry name" value="OXIDOREDUCTASE, PUTATIVE-RELATED"/>
    <property type="match status" value="1"/>
</dbReference>
<dbReference type="GO" id="GO:0020037">
    <property type="term" value="F:heme binding"/>
    <property type="evidence" value="ECO:0007669"/>
    <property type="project" value="InterPro"/>
</dbReference>
<evidence type="ECO:0008006" key="8">
    <source>
        <dbReference type="Google" id="ProtNLM"/>
    </source>
</evidence>
<dbReference type="GeneID" id="55994270"/>
<accession>A0A7H8QZT8</accession>
<sequence>MLKHQSHHFATYGEMTTIHVGSKLWVLLNSNRVAEEIYNKRGKITNGRPSYPILGDLISQNRRSILLPQEKWSQQRRLMHQLLGGTALVTYQEYQNEESLRLLASYSKDPAGWYRHHLHYSSAVIHRIAFGERPREFDENLQGVAKAQEIFLLNAPPYNLLDSFPELAKLPKWLQFWRKRYQALGKKTDDWYGRYWDPIHHAIKSETAPDSFAQRLISDKTALENKNIDPKWLSMVLVEAGSDTTRLTLNIFALAASLHRDKYLEARAEIDAVCGNNAERLSTFADEVKMPYTLAFIKELLRWRPIFTWTPEHTLTEDLKFEGYSFPKGTHFVLNHAALCKDISAFDDANAFKPERWLDGHQSDLTHGLWQLGGGRRVCVGYRVAQKSLFINMSRLIYCFDYEAREAFDSSDIKHFELDEPFPITPKIRSLAHAKLLERVFENLSDLN</sequence>
<dbReference type="GO" id="GO:0004497">
    <property type="term" value="F:monooxygenase activity"/>
    <property type="evidence" value="ECO:0007669"/>
    <property type="project" value="InterPro"/>
</dbReference>
<dbReference type="InterPro" id="IPR002401">
    <property type="entry name" value="Cyt_P450_E_grp-I"/>
</dbReference>
<feature type="binding site" description="axial binding residue" evidence="5">
    <location>
        <position position="379"/>
    </location>
    <ligand>
        <name>heme</name>
        <dbReference type="ChEBI" id="CHEBI:30413"/>
    </ligand>
    <ligandPart>
        <name>Fe</name>
        <dbReference type="ChEBI" id="CHEBI:18248"/>
    </ligandPart>
</feature>
<comment type="similarity">
    <text evidence="1">Belongs to the cytochrome P450 family.</text>
</comment>
<evidence type="ECO:0000256" key="2">
    <source>
        <dbReference type="ARBA" id="ARBA00022723"/>
    </source>
</evidence>
<dbReference type="PANTHER" id="PTHR46300">
    <property type="entry name" value="P450, PUTATIVE (EUROFUNG)-RELATED-RELATED"/>
    <property type="match status" value="1"/>
</dbReference>
<evidence type="ECO:0000256" key="4">
    <source>
        <dbReference type="ARBA" id="ARBA00023004"/>
    </source>
</evidence>
<keyword evidence="3" id="KW-0560">Oxidoreductase</keyword>
<gene>
    <name evidence="6" type="ORF">TRUGW13939_06776</name>
</gene>
<comment type="cofactor">
    <cofactor evidence="5">
        <name>heme</name>
        <dbReference type="ChEBI" id="CHEBI:30413"/>
    </cofactor>
</comment>